<feature type="region of interest" description="Disordered" evidence="1">
    <location>
        <begin position="216"/>
        <end position="241"/>
    </location>
</feature>
<dbReference type="AlphaFoldDB" id="A0ABD3T856"/>
<evidence type="ECO:0000313" key="2">
    <source>
        <dbReference type="EMBL" id="KAL3832603.1"/>
    </source>
</evidence>
<feature type="compositionally biased region" description="Basic and acidic residues" evidence="1">
    <location>
        <begin position="1"/>
        <end position="13"/>
    </location>
</feature>
<feature type="compositionally biased region" description="Polar residues" evidence="1">
    <location>
        <begin position="16"/>
        <end position="25"/>
    </location>
</feature>
<organism evidence="2 3">
    <name type="scientific">Sinanodonta woodiana</name>
    <name type="common">Chinese pond mussel</name>
    <name type="synonym">Anodonta woodiana</name>
    <dbReference type="NCBI Taxonomy" id="1069815"/>
    <lineage>
        <taxon>Eukaryota</taxon>
        <taxon>Metazoa</taxon>
        <taxon>Spiralia</taxon>
        <taxon>Lophotrochozoa</taxon>
        <taxon>Mollusca</taxon>
        <taxon>Bivalvia</taxon>
        <taxon>Autobranchia</taxon>
        <taxon>Heteroconchia</taxon>
        <taxon>Palaeoheterodonta</taxon>
        <taxon>Unionida</taxon>
        <taxon>Unionoidea</taxon>
        <taxon>Unionidae</taxon>
        <taxon>Unioninae</taxon>
        <taxon>Sinanodonta</taxon>
    </lineage>
</organism>
<feature type="compositionally biased region" description="Polar residues" evidence="1">
    <location>
        <begin position="533"/>
        <end position="549"/>
    </location>
</feature>
<protein>
    <submittedName>
        <fullName evidence="2">Uncharacterized protein</fullName>
    </submittedName>
</protein>
<dbReference type="EMBL" id="JBJQND010000019">
    <property type="protein sequence ID" value="KAL3832603.1"/>
    <property type="molecule type" value="Genomic_DNA"/>
</dbReference>
<feature type="region of interest" description="Disordered" evidence="1">
    <location>
        <begin position="58"/>
        <end position="100"/>
    </location>
</feature>
<dbReference type="Proteomes" id="UP001634394">
    <property type="component" value="Unassembled WGS sequence"/>
</dbReference>
<keyword evidence="3" id="KW-1185">Reference proteome</keyword>
<evidence type="ECO:0000313" key="3">
    <source>
        <dbReference type="Proteomes" id="UP001634394"/>
    </source>
</evidence>
<evidence type="ECO:0000256" key="1">
    <source>
        <dbReference type="SAM" id="MobiDB-lite"/>
    </source>
</evidence>
<feature type="compositionally biased region" description="Basic and acidic residues" evidence="1">
    <location>
        <begin position="226"/>
        <end position="240"/>
    </location>
</feature>
<proteinExistence type="predicted"/>
<reference evidence="2 3" key="1">
    <citation type="submission" date="2024-11" db="EMBL/GenBank/DDBJ databases">
        <title>Chromosome-level genome assembly of the freshwater bivalve Anodonta woodiana.</title>
        <authorList>
            <person name="Chen X."/>
        </authorList>
    </citation>
    <scope>NUCLEOTIDE SEQUENCE [LARGE SCALE GENOMIC DNA]</scope>
    <source>
        <strain evidence="2">MN2024</strain>
        <tissue evidence="2">Gills</tissue>
    </source>
</reference>
<feature type="compositionally biased region" description="Basic and acidic residues" evidence="1">
    <location>
        <begin position="58"/>
        <end position="74"/>
    </location>
</feature>
<comment type="caution">
    <text evidence="2">The sequence shown here is derived from an EMBL/GenBank/DDBJ whole genome shotgun (WGS) entry which is preliminary data.</text>
</comment>
<feature type="region of interest" description="Disordered" evidence="1">
    <location>
        <begin position="533"/>
        <end position="552"/>
    </location>
</feature>
<accession>A0ABD3T856</accession>
<feature type="region of interest" description="Disordered" evidence="1">
    <location>
        <begin position="1"/>
        <end position="25"/>
    </location>
</feature>
<name>A0ABD3T856_SINWO</name>
<sequence length="750" mass="83884">MQKDVKSAGRGEALRTTANPIPIGNSTEVLKVGDPRTTLTVSHLYLETSNLTDKQLHLDTKEEVNTKKVKEKQSSKQPSLSSPIADTISEPSPKWLKSDVHSLKQPPVSINTTISMSDKSTSFDPFRRLLAKSDNGNDVVSKPKQISSDVKYVQPKHIIQFNTDGKVQKKVRISDLLDRDFNRTGATTVNTLDTKPIEEKISGQGLQNNNQTINISKNQNYVQRKPTKDKQHYKQKKEEQGSLPIRRFNRGNVTARATPVEKIESVPTKASGQLKALNQESTSGRNLVPSIVNVDYFFFFLNHSTDKEEIIKGSKTSNKLGTITSVNGIHFSNNTQMQLNVSKQQRLAVTEQIKRSHDMLDLLYESKLWRVSFFDNRSILNSNKKFLGSQQTGSLKDTSMVGKAHVHSEPQVSSLEDFSKTNSIYTTQTTAYSTTVIEISSEGNVGNRSYLSMTSPHRESNSNVNDTNQTEVYNEKKYATNQAALKRQEPITELRELYVEGESMSTIKPNYDMKIGNQIGNSIGKEFVSRTINSTSHPDRSSNTTNLMNDTEMHSYSGKSEILNITLTELPPVIDASKSYADTLNWIQSTIETNDASTRVISTPTGVTSTSYSETSVWPKSTVGTFERTTIRDKGLTEEMFVYEDHLRRLDASSTLDSAMGAESNETKITPNPIVGNYQAKSANSMQGTAQSKHQGTIVDMILRDAMMSYSRTTPYPYSAARTKERTTWGSDLNADMLMYLQFIRTLNEI</sequence>
<gene>
    <name evidence="2" type="ORF">ACJMK2_024234</name>
</gene>